<evidence type="ECO:0000313" key="1">
    <source>
        <dbReference type="EMBL" id="GAC97705.1"/>
    </source>
</evidence>
<dbReference type="RefSeq" id="XP_012191292.1">
    <property type="nucleotide sequence ID" value="XM_012335902.1"/>
</dbReference>
<reference evidence="2" key="1">
    <citation type="journal article" date="2013" name="Genome Announc.">
        <title>Draft genome sequence of the basidiomycetous yeast-like fungus Pseudozyma hubeiensis SY62, which produces an abundant amount of the biosurfactant mannosylerythritol lipids.</title>
        <authorList>
            <person name="Konishi M."/>
            <person name="Hatada Y."/>
            <person name="Horiuchi J."/>
        </authorList>
    </citation>
    <scope>NUCLEOTIDE SEQUENCE [LARGE SCALE GENOMIC DNA]</scope>
    <source>
        <strain evidence="2">SY62</strain>
    </source>
</reference>
<dbReference type="Proteomes" id="UP000014071">
    <property type="component" value="Unassembled WGS sequence"/>
</dbReference>
<organism evidence="1 2">
    <name type="scientific">Pseudozyma hubeiensis (strain SY62)</name>
    <name type="common">Yeast</name>
    <dbReference type="NCBI Taxonomy" id="1305764"/>
    <lineage>
        <taxon>Eukaryota</taxon>
        <taxon>Fungi</taxon>
        <taxon>Dikarya</taxon>
        <taxon>Basidiomycota</taxon>
        <taxon>Ustilaginomycotina</taxon>
        <taxon>Ustilaginomycetes</taxon>
        <taxon>Ustilaginales</taxon>
        <taxon>Ustilaginaceae</taxon>
        <taxon>Pseudozyma</taxon>
    </lineage>
</organism>
<protein>
    <submittedName>
        <fullName evidence="1">Uncharacterized protein</fullName>
    </submittedName>
</protein>
<evidence type="ECO:0000313" key="2">
    <source>
        <dbReference type="Proteomes" id="UP000014071"/>
    </source>
</evidence>
<dbReference type="EMBL" id="DF238811">
    <property type="protein sequence ID" value="GAC97705.1"/>
    <property type="molecule type" value="Genomic_DNA"/>
</dbReference>
<sequence>MPVRMQDVEYLVKTSKVAEGGLFDVTPIIIVYPLDIRGNLPKSLFDIPLAASTILRVRLSFSFSESDGPLPRRIPSHCLTKPLKACSFLIKGDRALASIKVWHLIPKSACQDGRQHPQCSCTRLSTKRRSSQLRTSTSSACVNAATVILVGNF</sequence>
<gene>
    <name evidence="1" type="ORF">PHSY_005292</name>
</gene>
<keyword evidence="2" id="KW-1185">Reference proteome</keyword>
<dbReference type="HOGENOM" id="CLU_1714118_0_0_1"/>
<proteinExistence type="predicted"/>
<accession>R9PHX5</accession>
<name>R9PHX5_PSEHS</name>
<dbReference type="GeneID" id="24110571"/>
<dbReference type="AlphaFoldDB" id="R9PHX5"/>